<organism evidence="3 4">
    <name type="scientific">Petrocella atlantisensis</name>
    <dbReference type="NCBI Taxonomy" id="2173034"/>
    <lineage>
        <taxon>Bacteria</taxon>
        <taxon>Bacillati</taxon>
        <taxon>Bacillota</taxon>
        <taxon>Clostridia</taxon>
        <taxon>Lachnospirales</taxon>
        <taxon>Vallitaleaceae</taxon>
        <taxon>Petrocella</taxon>
    </lineage>
</organism>
<reference evidence="3 4" key="1">
    <citation type="submission" date="2018-09" db="EMBL/GenBank/DDBJ databases">
        <authorList>
            <person name="Postec A."/>
        </authorList>
    </citation>
    <scope>NUCLEOTIDE SEQUENCE [LARGE SCALE GENOMIC DNA]</scope>
    <source>
        <strain evidence="3">70B-A</strain>
    </source>
</reference>
<keyword evidence="2" id="KW-0812">Transmembrane</keyword>
<dbReference type="AlphaFoldDB" id="A0A3P7S2M6"/>
<evidence type="ECO:0000256" key="1">
    <source>
        <dbReference type="SAM" id="MobiDB-lite"/>
    </source>
</evidence>
<feature type="transmembrane region" description="Helical" evidence="2">
    <location>
        <begin position="199"/>
        <end position="220"/>
    </location>
</feature>
<feature type="transmembrane region" description="Helical" evidence="2">
    <location>
        <begin position="28"/>
        <end position="45"/>
    </location>
</feature>
<sequence>MGDTEKTETVTGRSARGSSRRKPKKSQLPYAIVLIVLVGALSWFLDQRDNGTFWLLLTGLAFGYILQRSRFCFTASMRDPYLTGSTTVTRAVLVAFAITTIGFTAIKYGYFINGLPIPGMSYVVPISFATIAGAILFGIGMVIAGGCASGTLMRFGEGFQMQFLSLIFFIFGSLWGAHDFGWWKYHFISKGKAIFLPDYFGWLGAVVLQLIIIFLLYVAAEKYQEAKSNH</sequence>
<dbReference type="OrthoDB" id="9794165at2"/>
<feature type="region of interest" description="Disordered" evidence="1">
    <location>
        <begin position="1"/>
        <end position="22"/>
    </location>
</feature>
<feature type="transmembrane region" description="Helical" evidence="2">
    <location>
        <begin position="159"/>
        <end position="177"/>
    </location>
</feature>
<dbReference type="Pfam" id="PF04143">
    <property type="entry name" value="Sulf_transp"/>
    <property type="match status" value="1"/>
</dbReference>
<evidence type="ECO:0000313" key="3">
    <source>
        <dbReference type="EMBL" id="VDN49086.1"/>
    </source>
</evidence>
<evidence type="ECO:0000313" key="4">
    <source>
        <dbReference type="Proteomes" id="UP000279029"/>
    </source>
</evidence>
<gene>
    <name evidence="3" type="ORF">PATL70BA_3165</name>
</gene>
<feature type="transmembrane region" description="Helical" evidence="2">
    <location>
        <begin position="51"/>
        <end position="67"/>
    </location>
</feature>
<dbReference type="RefSeq" id="WP_125138120.1">
    <property type="nucleotide sequence ID" value="NZ_LR130778.1"/>
</dbReference>
<keyword evidence="2" id="KW-0472">Membrane</keyword>
<feature type="transmembrane region" description="Helical" evidence="2">
    <location>
        <begin position="88"/>
        <end position="110"/>
    </location>
</feature>
<dbReference type="KEGG" id="cbar:PATL70BA_3165"/>
<accession>A0A3P7S2M6</accession>
<feature type="transmembrane region" description="Helical" evidence="2">
    <location>
        <begin position="122"/>
        <end position="147"/>
    </location>
</feature>
<keyword evidence="2" id="KW-1133">Transmembrane helix</keyword>
<evidence type="ECO:0000256" key="2">
    <source>
        <dbReference type="SAM" id="Phobius"/>
    </source>
</evidence>
<dbReference type="EMBL" id="LR130778">
    <property type="protein sequence ID" value="VDN49086.1"/>
    <property type="molecule type" value="Genomic_DNA"/>
</dbReference>
<proteinExistence type="predicted"/>
<keyword evidence="4" id="KW-1185">Reference proteome</keyword>
<dbReference type="InterPro" id="IPR007272">
    <property type="entry name" value="Sulf_transp_TsuA/YedE"/>
</dbReference>
<name>A0A3P7S2M6_9FIRM</name>
<protein>
    <submittedName>
        <fullName evidence="3">Transporter</fullName>
    </submittedName>
</protein>
<dbReference type="Proteomes" id="UP000279029">
    <property type="component" value="Chromosome"/>
</dbReference>